<comment type="similarity">
    <text evidence="1">Belongs to the sigma-70 factor family. ECF subfamily.</text>
</comment>
<dbReference type="SUPFAM" id="SSF88946">
    <property type="entry name" value="Sigma2 domain of RNA polymerase sigma factors"/>
    <property type="match status" value="1"/>
</dbReference>
<dbReference type="Pfam" id="PF08281">
    <property type="entry name" value="Sigma70_r4_2"/>
    <property type="match status" value="1"/>
</dbReference>
<dbReference type="PANTHER" id="PTHR43133:SF46">
    <property type="entry name" value="RNA POLYMERASE SIGMA-70 FACTOR ECF SUBFAMILY"/>
    <property type="match status" value="1"/>
</dbReference>
<sequence>MRVVKDSEEELLLKLKTGSEEAFSFIYQLHVNRIYSFSLKILKSPVLAEDLTQEVFVRLWENSAHLDTELSLQGYLFTIARNLSLNVIRKAARETIITDEIARHAFDKCEDGLAYSEHMQTKAFISRAIELLPSQRRKIYELCHGQGYSYKQAAEELGLKDATINSQMVKAIRSIKQYLIRNGALVVLLIVRPF</sequence>
<dbReference type="InterPro" id="IPR007627">
    <property type="entry name" value="RNA_pol_sigma70_r2"/>
</dbReference>
<protein>
    <submittedName>
        <fullName evidence="7">RNA polymerase</fullName>
    </submittedName>
</protein>
<evidence type="ECO:0000313" key="8">
    <source>
        <dbReference type="Proteomes" id="UP000051950"/>
    </source>
</evidence>
<dbReference type="InterPro" id="IPR014284">
    <property type="entry name" value="RNA_pol_sigma-70_dom"/>
</dbReference>
<dbReference type="InterPro" id="IPR036388">
    <property type="entry name" value="WH-like_DNA-bd_sf"/>
</dbReference>
<dbReference type="AlphaFoldDB" id="A0A0T5VPD1"/>
<name>A0A0T5VPD1_9SPHI</name>
<keyword evidence="2" id="KW-0805">Transcription regulation</keyword>
<evidence type="ECO:0000259" key="6">
    <source>
        <dbReference type="Pfam" id="PF08281"/>
    </source>
</evidence>
<reference evidence="7 8" key="1">
    <citation type="submission" date="2015-11" db="EMBL/GenBank/DDBJ databases">
        <title>Sequence of Pedobacter ginsenosidimutans.</title>
        <authorList>
            <person name="Carson E."/>
            <person name="Keyser V."/>
            <person name="Newman J."/>
            <person name="Miller J."/>
        </authorList>
    </citation>
    <scope>NUCLEOTIDE SEQUENCE [LARGE SCALE GENOMIC DNA]</scope>
    <source>
        <strain evidence="7 8">KACC 14530</strain>
    </source>
</reference>
<evidence type="ECO:0000256" key="1">
    <source>
        <dbReference type="ARBA" id="ARBA00010641"/>
    </source>
</evidence>
<dbReference type="Proteomes" id="UP000051950">
    <property type="component" value="Unassembled WGS sequence"/>
</dbReference>
<feature type="domain" description="RNA polymerase sigma-70 region 2" evidence="5">
    <location>
        <begin position="26"/>
        <end position="93"/>
    </location>
</feature>
<dbReference type="STRING" id="687842.ASU31_14555"/>
<evidence type="ECO:0000259" key="5">
    <source>
        <dbReference type="Pfam" id="PF04542"/>
    </source>
</evidence>
<dbReference type="Pfam" id="PF04542">
    <property type="entry name" value="Sigma70_r2"/>
    <property type="match status" value="1"/>
</dbReference>
<dbReference type="InterPro" id="IPR039425">
    <property type="entry name" value="RNA_pol_sigma-70-like"/>
</dbReference>
<dbReference type="GO" id="GO:0006352">
    <property type="term" value="P:DNA-templated transcription initiation"/>
    <property type="evidence" value="ECO:0007669"/>
    <property type="project" value="InterPro"/>
</dbReference>
<proteinExistence type="inferred from homology"/>
<dbReference type="OrthoDB" id="799938at2"/>
<evidence type="ECO:0000313" key="7">
    <source>
        <dbReference type="EMBL" id="KRT15567.1"/>
    </source>
</evidence>
<keyword evidence="8" id="KW-1185">Reference proteome</keyword>
<dbReference type="InterPro" id="IPR013249">
    <property type="entry name" value="RNA_pol_sigma70_r4_t2"/>
</dbReference>
<dbReference type="PANTHER" id="PTHR43133">
    <property type="entry name" value="RNA POLYMERASE ECF-TYPE SIGMA FACTO"/>
    <property type="match status" value="1"/>
</dbReference>
<feature type="domain" description="RNA polymerase sigma factor 70 region 4 type 2" evidence="6">
    <location>
        <begin position="125"/>
        <end position="173"/>
    </location>
</feature>
<dbReference type="SUPFAM" id="SSF88659">
    <property type="entry name" value="Sigma3 and sigma4 domains of RNA polymerase sigma factors"/>
    <property type="match status" value="1"/>
</dbReference>
<dbReference type="GO" id="GO:0003677">
    <property type="term" value="F:DNA binding"/>
    <property type="evidence" value="ECO:0007669"/>
    <property type="project" value="InterPro"/>
</dbReference>
<dbReference type="Gene3D" id="1.10.10.10">
    <property type="entry name" value="Winged helix-like DNA-binding domain superfamily/Winged helix DNA-binding domain"/>
    <property type="match status" value="1"/>
</dbReference>
<evidence type="ECO:0000256" key="4">
    <source>
        <dbReference type="ARBA" id="ARBA00023163"/>
    </source>
</evidence>
<dbReference type="NCBIfam" id="TIGR02937">
    <property type="entry name" value="sigma70-ECF"/>
    <property type="match status" value="1"/>
</dbReference>
<comment type="caution">
    <text evidence="7">The sequence shown here is derived from an EMBL/GenBank/DDBJ whole genome shotgun (WGS) entry which is preliminary data.</text>
</comment>
<organism evidence="7 8">
    <name type="scientific">Pedobacter ginsenosidimutans</name>
    <dbReference type="NCBI Taxonomy" id="687842"/>
    <lineage>
        <taxon>Bacteria</taxon>
        <taxon>Pseudomonadati</taxon>
        <taxon>Bacteroidota</taxon>
        <taxon>Sphingobacteriia</taxon>
        <taxon>Sphingobacteriales</taxon>
        <taxon>Sphingobacteriaceae</taxon>
        <taxon>Pedobacter</taxon>
    </lineage>
</organism>
<dbReference type="Gene3D" id="1.10.1740.10">
    <property type="match status" value="1"/>
</dbReference>
<dbReference type="RefSeq" id="WP_057933015.1">
    <property type="nucleotide sequence ID" value="NZ_LMZQ01000009.1"/>
</dbReference>
<evidence type="ECO:0000256" key="3">
    <source>
        <dbReference type="ARBA" id="ARBA00023082"/>
    </source>
</evidence>
<evidence type="ECO:0000256" key="2">
    <source>
        <dbReference type="ARBA" id="ARBA00023015"/>
    </source>
</evidence>
<dbReference type="EMBL" id="LMZQ01000009">
    <property type="protein sequence ID" value="KRT15567.1"/>
    <property type="molecule type" value="Genomic_DNA"/>
</dbReference>
<gene>
    <name evidence="7" type="ORF">ASU31_14555</name>
</gene>
<dbReference type="InterPro" id="IPR013325">
    <property type="entry name" value="RNA_pol_sigma_r2"/>
</dbReference>
<dbReference type="InterPro" id="IPR013324">
    <property type="entry name" value="RNA_pol_sigma_r3/r4-like"/>
</dbReference>
<keyword evidence="4" id="KW-0804">Transcription</keyword>
<keyword evidence="3" id="KW-0731">Sigma factor</keyword>
<dbReference type="GO" id="GO:0016987">
    <property type="term" value="F:sigma factor activity"/>
    <property type="evidence" value="ECO:0007669"/>
    <property type="project" value="UniProtKB-KW"/>
</dbReference>
<accession>A0A0T5VPD1</accession>